<protein>
    <submittedName>
        <fullName evidence="3">Uncharacterized protein</fullName>
    </submittedName>
</protein>
<dbReference type="GeneID" id="91089162"/>
<dbReference type="RefSeq" id="XP_066070423.1">
    <property type="nucleotide sequence ID" value="XM_066214326.1"/>
</dbReference>
<organism evidence="3 4">
    <name type="scientific">Cryptococcus depauperatus CBS 7841</name>
    <dbReference type="NCBI Taxonomy" id="1295531"/>
    <lineage>
        <taxon>Eukaryota</taxon>
        <taxon>Fungi</taxon>
        <taxon>Dikarya</taxon>
        <taxon>Basidiomycota</taxon>
        <taxon>Agaricomycotina</taxon>
        <taxon>Tremellomycetes</taxon>
        <taxon>Tremellales</taxon>
        <taxon>Cryptococcaceae</taxon>
        <taxon>Cryptococcus</taxon>
    </lineage>
</organism>
<dbReference type="Gene3D" id="1.25.40.10">
    <property type="entry name" value="Tetratricopeptide repeat domain"/>
    <property type="match status" value="1"/>
</dbReference>
<feature type="region of interest" description="Disordered" evidence="2">
    <location>
        <begin position="542"/>
        <end position="563"/>
    </location>
</feature>
<proteinExistence type="predicted"/>
<gene>
    <name evidence="3" type="ORF">L203_104953</name>
</gene>
<dbReference type="InterPro" id="IPR051222">
    <property type="entry name" value="PPR/CCM1_RNA-binding"/>
</dbReference>
<name>A0A1E3IPQ6_9TREE</name>
<reference evidence="3" key="1">
    <citation type="submission" date="2016-06" db="EMBL/GenBank/DDBJ databases">
        <authorList>
            <person name="Cuomo C."/>
            <person name="Litvintseva A."/>
            <person name="Heitman J."/>
            <person name="Chen Y."/>
            <person name="Sun S."/>
            <person name="Springer D."/>
            <person name="Dromer F."/>
            <person name="Young S."/>
            <person name="Zeng Q."/>
            <person name="Chapman S."/>
            <person name="Gujja S."/>
            <person name="Saif S."/>
            <person name="Birren B."/>
        </authorList>
    </citation>
    <scope>NUCLEOTIDE SEQUENCE</scope>
    <source>
        <strain evidence="3">CBS 7841</strain>
    </source>
</reference>
<dbReference type="PANTHER" id="PTHR47942:SF78">
    <property type="entry name" value="PENTATRICOPEPTIDE REPEAT PROTEIN (AFU_ORTHOLOGUE AFUA_4G07240)"/>
    <property type="match status" value="1"/>
</dbReference>
<evidence type="ECO:0000256" key="2">
    <source>
        <dbReference type="SAM" id="MobiDB-lite"/>
    </source>
</evidence>
<dbReference type="InterPro" id="IPR011990">
    <property type="entry name" value="TPR-like_helical_dom_sf"/>
</dbReference>
<reference evidence="3" key="2">
    <citation type="journal article" date="2022" name="Elife">
        <title>Obligate sexual reproduction of a homothallic fungus closely related to the Cryptococcus pathogenic species complex.</title>
        <authorList>
            <person name="Passer A.R."/>
            <person name="Clancey S.A."/>
            <person name="Shea T."/>
            <person name="David-Palma M."/>
            <person name="Averette A.F."/>
            <person name="Boekhout T."/>
            <person name="Porcel B.M."/>
            <person name="Nowrousian M."/>
            <person name="Cuomo C.A."/>
            <person name="Sun S."/>
            <person name="Heitman J."/>
            <person name="Coelho M.A."/>
        </authorList>
    </citation>
    <scope>NUCLEOTIDE SEQUENCE</scope>
    <source>
        <strain evidence="3">CBS 7841</strain>
    </source>
</reference>
<dbReference type="Proteomes" id="UP000094043">
    <property type="component" value="Chromosome 6"/>
</dbReference>
<dbReference type="VEuPathDB" id="FungiDB:L203_01833"/>
<sequence length="905" mass="101835">MLRLIFIRKAARLRRSRVGCGSVHFDQSVGYHSTHLETEMPIAQKFPLYSPPPPPKYVPLTAKTLAALPSDEALSRQLKKKVTRKAVENLLDYTEEDLRDFYVQLVKTGPTGGGTGLVLEAPNQRKLLSDVERQDILNELAHRLSGGPSVPFLPAPRRDRDMVQQTPGQGVVDVVDVPYQLLDRLASFAAFSQSGPSETSKGKGLSSEASASHGVVVALGLVRSVEWDALFQEFIRRGDVDTAESLLDVVNAHGVPVQVEWITDIMRVHALRGRPDQVSRLMEEVASSEGVEPIHQDNFILSILRQTPSDPRPAIAHLRQAERIGQPFPQSSYQVVIEHLTIPSALVQPNSHTRAMAWDLFAHMRLIAHPTPTQTLYATMIRACGEARQPQPERARDLWIEMTVQEKLEPRSAEYNAIIKALGSTKKDYLEAFDLLRQLLVKHHDAIFVPFEEEEGVPKSSEYLPTLETFISVMEGTKRAGDVNRARWVLTEVVKLSRAGQALNIPNWTRGANEGLMSAVFMTYAAWVPVLARREMKLQKDDKVLKQDSKSPNKETVTAEFERKDAGSDEAYLNIDVLEDIDSSATSATDITTEGSFVDENLAPITAADALRESTRLFERILFDVASSFQSKKDFLPFQHVDLIPRLINSYISVHLAHGSSLAAVKQTFDRAWEDASAASRRQIRPNAWTYILLLEKCASGTRGGLTANDRSLALAWGRQLWQEYLSYYKDATAEISQMPPDQILATERKRWLHGIGDRQIERAWKAAIKLEAVRGSSSAAMDMLEEFYRQHPPDSIMETYKPLPELGFQVKMFTPASTPEADVPPLFTFDDLKPLHQRLATEGKIAEIGKLKWIVSKYQGSLRKRRKWRLEGLGQGDERKKMKQWENSIMSAREQDEEQIEEIE</sequence>
<dbReference type="OrthoDB" id="5588846at2759"/>
<evidence type="ECO:0000313" key="3">
    <source>
        <dbReference type="EMBL" id="WVN89723.1"/>
    </source>
</evidence>
<dbReference type="EMBL" id="CP143789">
    <property type="protein sequence ID" value="WVN89723.1"/>
    <property type="molecule type" value="Genomic_DNA"/>
</dbReference>
<keyword evidence="1" id="KW-0677">Repeat</keyword>
<dbReference type="KEGG" id="cdep:91089162"/>
<keyword evidence="4" id="KW-1185">Reference proteome</keyword>
<dbReference type="AlphaFoldDB" id="A0A1E3IPQ6"/>
<evidence type="ECO:0000313" key="4">
    <source>
        <dbReference type="Proteomes" id="UP000094043"/>
    </source>
</evidence>
<evidence type="ECO:0000256" key="1">
    <source>
        <dbReference type="ARBA" id="ARBA00022737"/>
    </source>
</evidence>
<dbReference type="PANTHER" id="PTHR47942">
    <property type="entry name" value="TETRATRICOPEPTIDE REPEAT (TPR)-LIKE SUPERFAMILY PROTEIN-RELATED"/>
    <property type="match status" value="1"/>
</dbReference>
<accession>A0A1E3IPQ6</accession>
<feature type="compositionally biased region" description="Basic and acidic residues" evidence="2">
    <location>
        <begin position="542"/>
        <end position="553"/>
    </location>
</feature>
<reference evidence="3" key="3">
    <citation type="submission" date="2024-01" db="EMBL/GenBank/DDBJ databases">
        <authorList>
            <person name="Coelho M.A."/>
            <person name="David-Palma M."/>
            <person name="Shea T."/>
            <person name="Sun S."/>
            <person name="Cuomo C.A."/>
            <person name="Heitman J."/>
        </authorList>
    </citation>
    <scope>NUCLEOTIDE SEQUENCE</scope>
    <source>
        <strain evidence="3">CBS 7841</strain>
    </source>
</reference>